<gene>
    <name evidence="5" type="ORF">PACLA_8A083489</name>
</gene>
<reference evidence="5" key="1">
    <citation type="submission" date="2020-04" db="EMBL/GenBank/DDBJ databases">
        <authorList>
            <person name="Alioto T."/>
            <person name="Alioto T."/>
            <person name="Gomez Garrido J."/>
        </authorList>
    </citation>
    <scope>NUCLEOTIDE SEQUENCE</scope>
    <source>
        <strain evidence="5">A484AB</strain>
    </source>
</reference>
<dbReference type="SMART" id="SM00179">
    <property type="entry name" value="EGF_CA"/>
    <property type="match status" value="2"/>
</dbReference>
<dbReference type="SMART" id="SM00181">
    <property type="entry name" value="EGF"/>
    <property type="match status" value="3"/>
</dbReference>
<dbReference type="PANTHER" id="PTHR24049">
    <property type="entry name" value="CRUMBS FAMILY MEMBER"/>
    <property type="match status" value="1"/>
</dbReference>
<name>A0A6S7IVT6_PARCT</name>
<dbReference type="InterPro" id="IPR001881">
    <property type="entry name" value="EGF-like_Ca-bd_dom"/>
</dbReference>
<organism evidence="5 6">
    <name type="scientific">Paramuricea clavata</name>
    <name type="common">Red gorgonian</name>
    <name type="synonym">Violescent sea-whip</name>
    <dbReference type="NCBI Taxonomy" id="317549"/>
    <lineage>
        <taxon>Eukaryota</taxon>
        <taxon>Metazoa</taxon>
        <taxon>Cnidaria</taxon>
        <taxon>Anthozoa</taxon>
        <taxon>Octocorallia</taxon>
        <taxon>Malacalcyonacea</taxon>
        <taxon>Plexauridae</taxon>
        <taxon>Paramuricea</taxon>
    </lineage>
</organism>
<evidence type="ECO:0000256" key="1">
    <source>
        <dbReference type="ARBA" id="ARBA00022536"/>
    </source>
</evidence>
<dbReference type="GO" id="GO:0005509">
    <property type="term" value="F:calcium ion binding"/>
    <property type="evidence" value="ECO:0007669"/>
    <property type="project" value="InterPro"/>
</dbReference>
<dbReference type="PROSITE" id="PS00022">
    <property type="entry name" value="EGF_1"/>
    <property type="match status" value="3"/>
</dbReference>
<feature type="disulfide bond" evidence="4">
    <location>
        <begin position="137"/>
        <end position="146"/>
    </location>
</feature>
<dbReference type="CDD" id="cd00054">
    <property type="entry name" value="EGF_CA"/>
    <property type="match status" value="1"/>
</dbReference>
<dbReference type="Proteomes" id="UP001152795">
    <property type="component" value="Unassembled WGS sequence"/>
</dbReference>
<comment type="caution">
    <text evidence="5">The sequence shown here is derived from an EMBL/GenBank/DDBJ whole genome shotgun (WGS) entry which is preliminary data.</text>
</comment>
<dbReference type="InterPro" id="IPR000152">
    <property type="entry name" value="EGF-type_Asp/Asn_hydroxyl_site"/>
</dbReference>
<accession>A0A6S7IVT6</accession>
<evidence type="ECO:0000256" key="2">
    <source>
        <dbReference type="ARBA" id="ARBA00022737"/>
    </source>
</evidence>
<keyword evidence="1 4" id="KW-0245">EGF-like domain</keyword>
<evidence type="ECO:0000313" key="5">
    <source>
        <dbReference type="EMBL" id="CAB4021843.1"/>
    </source>
</evidence>
<sequence length="195" mass="21120">MQVNACHRVLTEILISFLSHAVTCADHPCEHDGVCIDDDVSYSCSCGAGYSGSNCEIIELPCGQDIFTDLDLKDQCASNKCPSQQKCMMDTDGNALCFCKPGLSGDDCSDQVTRCEQVVCLHDGKCIDENGKFHCNCVAEYKGANCENRVSGEILYPPHKKYFCPVVQTIGERGGCRKCSASLENCPGCCGEKSE</sequence>
<protein>
    <submittedName>
        <fullName evidence="5">Neurogenic locus Notch -like isoform X1</fullName>
    </submittedName>
</protein>
<evidence type="ECO:0000256" key="4">
    <source>
        <dbReference type="PROSITE-ProRule" id="PRU00076"/>
    </source>
</evidence>
<dbReference type="PROSITE" id="PS50026">
    <property type="entry name" value="EGF_3"/>
    <property type="match status" value="3"/>
</dbReference>
<dbReference type="PROSITE" id="PS01186">
    <property type="entry name" value="EGF_2"/>
    <property type="match status" value="1"/>
</dbReference>
<dbReference type="EMBL" id="CACRXK020011656">
    <property type="protein sequence ID" value="CAB4021843.1"/>
    <property type="molecule type" value="Genomic_DNA"/>
</dbReference>
<feature type="disulfide bond" evidence="4">
    <location>
        <begin position="99"/>
        <end position="108"/>
    </location>
</feature>
<evidence type="ECO:0000313" key="6">
    <source>
        <dbReference type="Proteomes" id="UP001152795"/>
    </source>
</evidence>
<proteinExistence type="predicted"/>
<comment type="caution">
    <text evidence="4">Lacks conserved residue(s) required for the propagation of feature annotation.</text>
</comment>
<evidence type="ECO:0000256" key="3">
    <source>
        <dbReference type="ARBA" id="ARBA00023157"/>
    </source>
</evidence>
<keyword evidence="3 4" id="KW-1015">Disulfide bond</keyword>
<dbReference type="PROSITE" id="PS00010">
    <property type="entry name" value="ASX_HYDROXYL"/>
    <property type="match status" value="2"/>
</dbReference>
<dbReference type="Pfam" id="PF00008">
    <property type="entry name" value="EGF"/>
    <property type="match status" value="1"/>
</dbReference>
<dbReference type="FunFam" id="2.10.25.10:FF:000050">
    <property type="entry name" value="neurogenic locus notch homolog protein 3"/>
    <property type="match status" value="1"/>
</dbReference>
<feature type="disulfide bond" evidence="4">
    <location>
        <begin position="46"/>
        <end position="55"/>
    </location>
</feature>
<keyword evidence="2" id="KW-0677">Repeat</keyword>
<dbReference type="InterPro" id="IPR000742">
    <property type="entry name" value="EGF"/>
</dbReference>
<dbReference type="Gene3D" id="2.10.25.10">
    <property type="entry name" value="Laminin"/>
    <property type="match status" value="3"/>
</dbReference>
<dbReference type="AlphaFoldDB" id="A0A6S7IVT6"/>
<dbReference type="InterPro" id="IPR051022">
    <property type="entry name" value="Notch_Cell-Fate_Det"/>
</dbReference>
<dbReference type="SUPFAM" id="SSF57196">
    <property type="entry name" value="EGF/Laminin"/>
    <property type="match status" value="2"/>
</dbReference>
<dbReference type="OrthoDB" id="382013at2759"/>
<keyword evidence="6" id="KW-1185">Reference proteome</keyword>